<evidence type="ECO:0000313" key="3">
    <source>
        <dbReference type="Proteomes" id="UP000007431"/>
    </source>
</evidence>
<dbReference type="RefSeq" id="XP_003030633.1">
    <property type="nucleotide sequence ID" value="XM_003030587.1"/>
</dbReference>
<dbReference type="GeneID" id="9591617"/>
<dbReference type="EMBL" id="GL377308">
    <property type="protein sequence ID" value="EFI95730.1"/>
    <property type="molecule type" value="Genomic_DNA"/>
</dbReference>
<feature type="compositionally biased region" description="Polar residues" evidence="1">
    <location>
        <begin position="367"/>
        <end position="378"/>
    </location>
</feature>
<dbReference type="VEuPathDB" id="FungiDB:SCHCODRAFT_02508763"/>
<accession>D8Q9V8</accession>
<feature type="region of interest" description="Disordered" evidence="1">
    <location>
        <begin position="227"/>
        <end position="246"/>
    </location>
</feature>
<dbReference type="Proteomes" id="UP000007431">
    <property type="component" value="Unassembled WGS sequence"/>
</dbReference>
<dbReference type="InParanoid" id="D8Q9V8"/>
<dbReference type="OrthoDB" id="3362336at2759"/>
<feature type="compositionally biased region" description="Pro residues" evidence="1">
    <location>
        <begin position="320"/>
        <end position="330"/>
    </location>
</feature>
<feature type="region of interest" description="Disordered" evidence="1">
    <location>
        <begin position="252"/>
        <end position="440"/>
    </location>
</feature>
<keyword evidence="3" id="KW-1185">Reference proteome</keyword>
<organism evidence="3">
    <name type="scientific">Schizophyllum commune (strain H4-8 / FGSC 9210)</name>
    <name type="common">Split gill fungus</name>
    <dbReference type="NCBI Taxonomy" id="578458"/>
    <lineage>
        <taxon>Eukaryota</taxon>
        <taxon>Fungi</taxon>
        <taxon>Dikarya</taxon>
        <taxon>Basidiomycota</taxon>
        <taxon>Agaricomycotina</taxon>
        <taxon>Agaricomycetes</taxon>
        <taxon>Agaricomycetidae</taxon>
        <taxon>Agaricales</taxon>
        <taxon>Schizophyllaceae</taxon>
        <taxon>Schizophyllum</taxon>
    </lineage>
</organism>
<reference evidence="2 3" key="1">
    <citation type="journal article" date="2010" name="Nat. Biotechnol.">
        <title>Genome sequence of the model mushroom Schizophyllum commune.</title>
        <authorList>
            <person name="Ohm R.A."/>
            <person name="de Jong J.F."/>
            <person name="Lugones L.G."/>
            <person name="Aerts A."/>
            <person name="Kothe E."/>
            <person name="Stajich J.E."/>
            <person name="de Vries R.P."/>
            <person name="Record E."/>
            <person name="Levasseur A."/>
            <person name="Baker S.E."/>
            <person name="Bartholomew K.A."/>
            <person name="Coutinho P.M."/>
            <person name="Erdmann S."/>
            <person name="Fowler T.J."/>
            <person name="Gathman A.C."/>
            <person name="Lombard V."/>
            <person name="Henrissat B."/>
            <person name="Knabe N."/>
            <person name="Kuees U."/>
            <person name="Lilly W.W."/>
            <person name="Lindquist E."/>
            <person name="Lucas S."/>
            <person name="Magnuson J.K."/>
            <person name="Piumi F."/>
            <person name="Raudaskoski M."/>
            <person name="Salamov A."/>
            <person name="Schmutz J."/>
            <person name="Schwarze F.W.M.R."/>
            <person name="vanKuyk P.A."/>
            <person name="Horton J.S."/>
            <person name="Grigoriev I.V."/>
            <person name="Woesten H.A.B."/>
        </authorList>
    </citation>
    <scope>NUCLEOTIDE SEQUENCE [LARGE SCALE GENOMIC DNA]</scope>
    <source>
        <strain evidence="3">H4-8 / FGSC 9210</strain>
    </source>
</reference>
<evidence type="ECO:0000256" key="1">
    <source>
        <dbReference type="SAM" id="MobiDB-lite"/>
    </source>
</evidence>
<evidence type="ECO:0000313" key="2">
    <source>
        <dbReference type="EMBL" id="EFI95730.1"/>
    </source>
</evidence>
<dbReference type="AlphaFoldDB" id="D8Q9V8"/>
<sequence>MLTARPTVPKALRRAGVRTNSSLRATVARLSNAPGAEERPGALFHVTAPLDNMANALAVVRAIEKRYGRVLEHRIAHDSECPQLYRKHLWVTFADQSARHLLAANPRVTFEATPIEPQIGGPRLSNIAPFLRKASRDESYVDADALSSTRVIGAEGQPSQPNYTARMRESSQIGRERRRQIASSWLAFGGFARLDPAPAGTELSQLDQPAKRALFRRAAEAFNLQNPYEYPAGARPPPPAEAQATPQREFRPLDAAPTPVDGLGRPIPTPGAAGGEPAASALPEVSPDLPSPLPSPTASPEAQAFARGEPIIVDPFAAPAAPPPAEPSAPSPEASAAAHAVKLPRVKRPIVNAKRVAGIAPTHPSRRQPQAARSQSAPKKQRASVAANILSSKPVPQASAKDPLEHDDSLLAEVRETFFKKDEEKRPEGKKGSGLFGGWF</sequence>
<dbReference type="OMA" id="YGRIREY"/>
<proteinExistence type="predicted"/>
<gene>
    <name evidence="2" type="ORF">SCHCODRAFT_85586</name>
</gene>
<dbReference type="HOGENOM" id="CLU_622813_0_0_1"/>
<protein>
    <submittedName>
        <fullName evidence="2">Expressed protein</fullName>
    </submittedName>
</protein>
<dbReference type="KEGG" id="scm:SCHCO_02508763"/>
<name>D8Q9V8_SCHCM</name>
<feature type="compositionally biased region" description="Low complexity" evidence="1">
    <location>
        <begin position="275"/>
        <end position="288"/>
    </location>
</feature>
<feature type="compositionally biased region" description="Basic and acidic residues" evidence="1">
    <location>
        <begin position="402"/>
        <end position="431"/>
    </location>
</feature>